<feature type="compositionally biased region" description="Basic and acidic residues" evidence="7">
    <location>
        <begin position="243"/>
        <end position="254"/>
    </location>
</feature>
<evidence type="ECO:0000313" key="8">
    <source>
        <dbReference type="EMBL" id="KAK2561016.1"/>
    </source>
</evidence>
<keyword evidence="6" id="KW-0687">Ribonucleoprotein</keyword>
<keyword evidence="4 6" id="KW-0698">rRNA processing</keyword>
<reference evidence="8" key="1">
    <citation type="journal article" date="2023" name="G3 (Bethesda)">
        <title>Whole genome assembly and annotation of the endangered Caribbean coral Acropora cervicornis.</title>
        <authorList>
            <person name="Selwyn J.D."/>
            <person name="Vollmer S.V."/>
        </authorList>
    </citation>
    <scope>NUCLEOTIDE SEQUENCE</scope>
    <source>
        <strain evidence="8">K2</strain>
    </source>
</reference>
<comment type="similarity">
    <text evidence="2 6">Belongs to the RRP36 family.</text>
</comment>
<keyword evidence="5 6" id="KW-0539">Nucleus</keyword>
<keyword evidence="9" id="KW-1185">Reference proteome</keyword>
<reference evidence="8" key="2">
    <citation type="journal article" date="2023" name="Science">
        <title>Genomic signatures of disease resistance in endangered staghorn corals.</title>
        <authorList>
            <person name="Vollmer S.V."/>
            <person name="Selwyn J.D."/>
            <person name="Despard B.A."/>
            <person name="Roesel C.L."/>
        </authorList>
    </citation>
    <scope>NUCLEOTIDE SEQUENCE</scope>
    <source>
        <strain evidence="8">K2</strain>
    </source>
</reference>
<dbReference type="EMBL" id="JARQWQ010000034">
    <property type="protein sequence ID" value="KAK2561016.1"/>
    <property type="molecule type" value="Genomic_DNA"/>
</dbReference>
<dbReference type="Pfam" id="PF06102">
    <property type="entry name" value="RRP36"/>
    <property type="match status" value="1"/>
</dbReference>
<feature type="compositionally biased region" description="Polar residues" evidence="7">
    <location>
        <begin position="7"/>
        <end position="22"/>
    </location>
</feature>
<name>A0AAD9V4K4_ACRCE</name>
<evidence type="ECO:0000256" key="1">
    <source>
        <dbReference type="ARBA" id="ARBA00004604"/>
    </source>
</evidence>
<feature type="compositionally biased region" description="Basic residues" evidence="7">
    <location>
        <begin position="226"/>
        <end position="242"/>
    </location>
</feature>
<dbReference type="InterPro" id="IPR009292">
    <property type="entry name" value="RRP36"/>
</dbReference>
<feature type="region of interest" description="Disordered" evidence="7">
    <location>
        <begin position="225"/>
        <end position="260"/>
    </location>
</feature>
<evidence type="ECO:0000256" key="4">
    <source>
        <dbReference type="ARBA" id="ARBA00022552"/>
    </source>
</evidence>
<gene>
    <name evidence="8" type="ORF">P5673_016146</name>
</gene>
<feature type="region of interest" description="Disordered" evidence="7">
    <location>
        <begin position="1"/>
        <end position="27"/>
    </location>
</feature>
<evidence type="ECO:0000256" key="3">
    <source>
        <dbReference type="ARBA" id="ARBA00022517"/>
    </source>
</evidence>
<accession>A0AAD9V4K4</accession>
<dbReference type="GO" id="GO:0005730">
    <property type="term" value="C:nucleolus"/>
    <property type="evidence" value="ECO:0007669"/>
    <property type="project" value="UniProtKB-SubCell"/>
</dbReference>
<protein>
    <recommendedName>
        <fullName evidence="6">rRNA biogenesis protein RRP36</fullName>
    </recommendedName>
</protein>
<keyword evidence="3 6" id="KW-0690">Ribosome biogenesis</keyword>
<organism evidence="8 9">
    <name type="scientific">Acropora cervicornis</name>
    <name type="common">Staghorn coral</name>
    <dbReference type="NCBI Taxonomy" id="6130"/>
    <lineage>
        <taxon>Eukaryota</taxon>
        <taxon>Metazoa</taxon>
        <taxon>Cnidaria</taxon>
        <taxon>Anthozoa</taxon>
        <taxon>Hexacorallia</taxon>
        <taxon>Scleractinia</taxon>
        <taxon>Astrocoeniina</taxon>
        <taxon>Acroporidae</taxon>
        <taxon>Acropora</taxon>
    </lineage>
</organism>
<evidence type="ECO:0000256" key="2">
    <source>
        <dbReference type="ARBA" id="ARBA00009418"/>
    </source>
</evidence>
<comment type="subunit">
    <text evidence="6">Associates with 90S and pre-40S pre-ribosomal particles.</text>
</comment>
<evidence type="ECO:0000313" key="9">
    <source>
        <dbReference type="Proteomes" id="UP001249851"/>
    </source>
</evidence>
<feature type="region of interest" description="Disordered" evidence="7">
    <location>
        <begin position="161"/>
        <end position="186"/>
    </location>
</feature>
<proteinExistence type="inferred from homology"/>
<dbReference type="Proteomes" id="UP001249851">
    <property type="component" value="Unassembled WGS sequence"/>
</dbReference>
<comment type="subcellular location">
    <subcellularLocation>
        <location evidence="1 6">Nucleus</location>
        <location evidence="1 6">Nucleolus</location>
    </subcellularLocation>
</comment>
<evidence type="ECO:0000256" key="6">
    <source>
        <dbReference type="RuleBase" id="RU368027"/>
    </source>
</evidence>
<sequence>MERSKLSRPSSSATEGDTSVNDEQNKIGHLREELSDIPFCELEELKQTLGCKKYNKTVYGMLGQKIATAQFTTREDKNKPKEISSKMKVPRLRQVIQVKKRLTRDPRFDDLSGTFHPDKFDKAYEFLEDMKATEKKELKKELQTTEEQDRKEQLKSLLSRMQEEQEAAKKLADTRREAERKRRKAEMELVKQGKRPFFLKKSEKRKLELAEKFKELKSSGKLERYVKRKDKKMTGKERRKMPYRREIEPKRNAGEDNFFL</sequence>
<evidence type="ECO:0000256" key="5">
    <source>
        <dbReference type="ARBA" id="ARBA00023242"/>
    </source>
</evidence>
<dbReference type="GO" id="GO:0000462">
    <property type="term" value="P:maturation of SSU-rRNA from tricistronic rRNA transcript (SSU-rRNA, 5.8S rRNA, LSU-rRNA)"/>
    <property type="evidence" value="ECO:0007669"/>
    <property type="project" value="TreeGrafter"/>
</dbReference>
<comment type="caution">
    <text evidence="8">The sequence shown here is derived from an EMBL/GenBank/DDBJ whole genome shotgun (WGS) entry which is preliminary data.</text>
</comment>
<dbReference type="PANTHER" id="PTHR21738">
    <property type="entry name" value="RIBOSOMAL RNA PROCESSING PROTEIN 36 HOMOLOG"/>
    <property type="match status" value="1"/>
</dbReference>
<comment type="function">
    <text evidence="6">Component of the 90S pre-ribosome involved in the maturation of rRNAs. Required for early cleavages of the pre-RNAs in the 40S ribosomal subunit maturation pathway.</text>
</comment>
<evidence type="ECO:0000256" key="7">
    <source>
        <dbReference type="SAM" id="MobiDB-lite"/>
    </source>
</evidence>
<dbReference type="PANTHER" id="PTHR21738:SF0">
    <property type="entry name" value="RIBOSOMAL RNA PROCESSING PROTEIN 36 HOMOLOG"/>
    <property type="match status" value="1"/>
</dbReference>
<dbReference type="AlphaFoldDB" id="A0AAD9V4K4"/>
<dbReference type="GO" id="GO:0030686">
    <property type="term" value="C:90S preribosome"/>
    <property type="evidence" value="ECO:0007669"/>
    <property type="project" value="TreeGrafter"/>
</dbReference>